<sequence length="71" mass="7735">MRKPFPHRTDPVFRQNEVPDTWSVSDRGSADGHATVVLTEAKADGTGARDVRYQVRLGDLVIDGLTDTPAA</sequence>
<accession>A0ABP4GGI8</accession>
<organism evidence="1 2">
    <name type="scientific">Kitasatospora nipponensis</name>
    <dbReference type="NCBI Taxonomy" id="258049"/>
    <lineage>
        <taxon>Bacteria</taxon>
        <taxon>Bacillati</taxon>
        <taxon>Actinomycetota</taxon>
        <taxon>Actinomycetes</taxon>
        <taxon>Kitasatosporales</taxon>
        <taxon>Streptomycetaceae</taxon>
        <taxon>Kitasatospora</taxon>
    </lineage>
</organism>
<dbReference type="EMBL" id="BAAALF010000011">
    <property type="protein sequence ID" value="GAA1223072.1"/>
    <property type="molecule type" value="Genomic_DNA"/>
</dbReference>
<keyword evidence="2" id="KW-1185">Reference proteome</keyword>
<name>A0ABP4GGI8_9ACTN</name>
<protein>
    <submittedName>
        <fullName evidence="1">Uncharacterized protein</fullName>
    </submittedName>
</protein>
<evidence type="ECO:0000313" key="1">
    <source>
        <dbReference type="EMBL" id="GAA1223072.1"/>
    </source>
</evidence>
<dbReference type="Proteomes" id="UP001500037">
    <property type="component" value="Unassembled WGS sequence"/>
</dbReference>
<comment type="caution">
    <text evidence="1">The sequence shown here is derived from an EMBL/GenBank/DDBJ whole genome shotgun (WGS) entry which is preliminary data.</text>
</comment>
<gene>
    <name evidence="1" type="ORF">GCM10009665_11700</name>
</gene>
<evidence type="ECO:0000313" key="2">
    <source>
        <dbReference type="Proteomes" id="UP001500037"/>
    </source>
</evidence>
<reference evidence="2" key="1">
    <citation type="journal article" date="2019" name="Int. J. Syst. Evol. Microbiol.">
        <title>The Global Catalogue of Microorganisms (GCM) 10K type strain sequencing project: providing services to taxonomists for standard genome sequencing and annotation.</title>
        <authorList>
            <consortium name="The Broad Institute Genomics Platform"/>
            <consortium name="The Broad Institute Genome Sequencing Center for Infectious Disease"/>
            <person name="Wu L."/>
            <person name="Ma J."/>
        </authorList>
    </citation>
    <scope>NUCLEOTIDE SEQUENCE [LARGE SCALE GENOMIC DNA]</scope>
    <source>
        <strain evidence="2">JCM 13004</strain>
    </source>
</reference>
<proteinExistence type="predicted"/>